<evidence type="ECO:0000313" key="1">
    <source>
        <dbReference type="EMBL" id="STY63805.1"/>
    </source>
</evidence>
<dbReference type="AlphaFoldDB" id="A0A378N7Z4"/>
<sequence length="155" mass="17988">MNIQGEFDLADSQVLLDYQSWNLLDYPAKLDGFRLQENSQSFEIDVEDKRVSYHFNQQQLSFSDDWLRNPVKRGFSLPLAHQNFYPDFIVELIDGRILIVEYKGEQLKSNEDSKEKALIGNLWEKLSQGKGLFIMAVKSDENGQDVRTQLLNKLA</sequence>
<evidence type="ECO:0000313" key="2">
    <source>
        <dbReference type="Proteomes" id="UP000254802"/>
    </source>
</evidence>
<proteinExistence type="predicted"/>
<dbReference type="EMBL" id="UGPN01000002">
    <property type="protein sequence ID" value="STY63805.1"/>
    <property type="molecule type" value="Genomic_DNA"/>
</dbReference>
<dbReference type="Proteomes" id="UP000254802">
    <property type="component" value="Unassembled WGS sequence"/>
</dbReference>
<protein>
    <recommendedName>
        <fullName evidence="3">Type III restriction-modification system StyLTI enzyme res</fullName>
    </recommendedName>
</protein>
<reference evidence="1 2" key="1">
    <citation type="submission" date="2018-06" db="EMBL/GenBank/DDBJ databases">
        <authorList>
            <consortium name="Pathogen Informatics"/>
            <person name="Doyle S."/>
        </authorList>
    </citation>
    <scope>NUCLEOTIDE SEQUENCE [LARGE SCALE GENOMIC DNA]</scope>
    <source>
        <strain evidence="1 2">NCTC10638</strain>
    </source>
</reference>
<gene>
    <name evidence="1" type="ORF">NCTC10638_02977</name>
</gene>
<accession>A0A378N7Z4</accession>
<dbReference type="RefSeq" id="WP_240019606.1">
    <property type="nucleotide sequence ID" value="NZ_CP059228.1"/>
</dbReference>
<organism evidence="1 2">
    <name type="scientific">Mannheimia haemolytica</name>
    <name type="common">Pasteurella haemolytica</name>
    <dbReference type="NCBI Taxonomy" id="75985"/>
    <lineage>
        <taxon>Bacteria</taxon>
        <taxon>Pseudomonadati</taxon>
        <taxon>Pseudomonadota</taxon>
        <taxon>Gammaproteobacteria</taxon>
        <taxon>Pasteurellales</taxon>
        <taxon>Pasteurellaceae</taxon>
        <taxon>Mannheimia</taxon>
    </lineage>
</organism>
<evidence type="ECO:0008006" key="3">
    <source>
        <dbReference type="Google" id="ProtNLM"/>
    </source>
</evidence>
<name>A0A378N7Z4_MANHA</name>